<dbReference type="PROSITE" id="PS50989">
    <property type="entry name" value="COA_CT_CTER"/>
    <property type="match status" value="1"/>
</dbReference>
<feature type="domain" description="ATP-grasp" evidence="7">
    <location>
        <begin position="120"/>
        <end position="322"/>
    </location>
</feature>
<evidence type="ECO:0000259" key="9">
    <source>
        <dbReference type="PROSITE" id="PS50989"/>
    </source>
</evidence>
<dbReference type="InterPro" id="IPR005482">
    <property type="entry name" value="Biotin_COase_C"/>
</dbReference>
<dbReference type="CDD" id="cd06850">
    <property type="entry name" value="biotinyl_domain"/>
    <property type="match status" value="1"/>
</dbReference>
<dbReference type="Pfam" id="PF02786">
    <property type="entry name" value="CPSase_L_D2"/>
    <property type="match status" value="1"/>
</dbReference>
<dbReference type="InterPro" id="IPR051602">
    <property type="entry name" value="ACC_Biotin_Carboxylase"/>
</dbReference>
<protein>
    <submittedName>
        <fullName evidence="10">Carbamoyl-phosphate synthase large subunit</fullName>
    </submittedName>
</protein>
<dbReference type="RefSeq" id="WP_219203259.1">
    <property type="nucleotide sequence ID" value="NZ_JAHWQX010000004.1"/>
</dbReference>
<keyword evidence="11" id="KW-1185">Reference proteome</keyword>
<evidence type="ECO:0000256" key="3">
    <source>
        <dbReference type="ARBA" id="ARBA00022741"/>
    </source>
</evidence>
<evidence type="ECO:0000256" key="5">
    <source>
        <dbReference type="PROSITE-ProRule" id="PRU00409"/>
    </source>
</evidence>
<evidence type="ECO:0000256" key="2">
    <source>
        <dbReference type="ARBA" id="ARBA00022598"/>
    </source>
</evidence>
<keyword evidence="4 5" id="KW-0067">ATP-binding</keyword>
<dbReference type="InterPro" id="IPR000089">
    <property type="entry name" value="Biotin_lipoyl"/>
</dbReference>
<dbReference type="Proteomes" id="UP001430804">
    <property type="component" value="Unassembled WGS sequence"/>
</dbReference>
<keyword evidence="3 5" id="KW-0547">Nucleotide-binding</keyword>
<name>A0ABS6WSP5_9HYPH</name>
<evidence type="ECO:0000256" key="1">
    <source>
        <dbReference type="ARBA" id="ARBA00001953"/>
    </source>
</evidence>
<dbReference type="InterPro" id="IPR001882">
    <property type="entry name" value="Biotin_BS"/>
</dbReference>
<dbReference type="PROSITE" id="PS50975">
    <property type="entry name" value="ATP_GRASP"/>
    <property type="match status" value="1"/>
</dbReference>
<comment type="cofactor">
    <cofactor evidence="1">
        <name>biotin</name>
        <dbReference type="ChEBI" id="CHEBI:57586"/>
    </cofactor>
</comment>
<dbReference type="InterPro" id="IPR011764">
    <property type="entry name" value="Biotin_carboxylation_dom"/>
</dbReference>
<dbReference type="Pfam" id="PF00364">
    <property type="entry name" value="Biotin_lipoyl"/>
    <property type="match status" value="1"/>
</dbReference>
<feature type="domain" description="Biotin carboxylation" evidence="8">
    <location>
        <begin position="2"/>
        <end position="459"/>
    </location>
</feature>
<evidence type="ECO:0000259" key="7">
    <source>
        <dbReference type="PROSITE" id="PS50975"/>
    </source>
</evidence>
<keyword evidence="2" id="KW-0436">Ligase</keyword>
<dbReference type="InterPro" id="IPR011761">
    <property type="entry name" value="ATP-grasp"/>
</dbReference>
<dbReference type="InterPro" id="IPR011763">
    <property type="entry name" value="COA_CT_C"/>
</dbReference>
<dbReference type="PROSITE" id="PS50968">
    <property type="entry name" value="BIOTINYL_LIPOYL"/>
    <property type="match status" value="1"/>
</dbReference>
<sequence>MQFNSLLIANRGEIAIRIARAAANLGLTSVGIAPKDDASCLHLGHVDRARDLEGSGPAAYLDIEQIIGIARDEGCDAIHPGYGFLSESAEFARACEAAGIVFVGPRPETLATFGDKVSARKTAERLGVPLPEGSQAGISLDEAHSFMEGLGEGAAAMIKAVAGGGGRGMRVVRSLDALAGAYAVCRSEARTSFGRDEVYIERYVPRARHVEVQVLGDGDGTVIHFGDRECSLQRRHQKLIEIAPCPGLSASLRQRVIDAALTLARDVQYRSLGTFEFLVDTAAGTDGAFYFMEANPRLQVEHTVTEEVAGIDLVETQLRLVGGASLADLGLDADNPPALRGFAIQARINMERMMADGSTVPGSGTLTTFDIPSGPGIRVDSLGYTGYRVSPSYDSLLAKIIAVSRQPDFSGALSKLRRSLDETRIEGVDTNLDFLRALLGHPALEAIDFHTQFVEEALPDLLAVQPPRPRFFDRAGAPASSAPAGGLPAAAAPEGQLAIVAPMPGALSQIRVAPGTAVVAGQELALVEAMKMQMAVVAPADGVISAVHVSDGDIADADTPLFFLAPQEGSGIEARKVETVDLDEIRPELAELFERRAGLLDENRPDAVAKREKIGKRMVRENLAEFFDETRYDEFGSLTFAAQRSRRSIDELIRVSPADGLITAIGTVNSDLFDAERSRCMAMAYDYTVFAGTQGFNGHHKQDRMLRIASDWSLPIMLWAEGGGGRPGDTDFQTQTGLASTTFAHLAALNGKAPLIGVVTGRCFAGNAAMAGCCDVIIATEDASLGMAGPAMIEGGGLGLVKPDEVGPISVQAPNGVVDLVVADERQAVAEARRYLGFFQGDLAGWEAADQRHLRHAVPQNRMRAYDIRALLDLFADSGSVMELRRAFAPGMITALIRLKGRAVGVIANDSRVLGGAIDADCADKAARFMQLCDGFGIPLLSLCDTPGFMVGPEAEKTALVRHVSRMFITAASLSVPMVTLVLRKAYGLGAMAMAGGSFHAPVASLAWPTGEFGGMGLEGAVRLAYRSDLAAAAEGAERDALFNRLLDTLYERGKALNVAAALDIDDVIDPQDSRSRIAAAFAAAGTIARGGRGRRIDTW</sequence>
<accession>A0ABS6WSP5</accession>
<reference evidence="10" key="1">
    <citation type="submission" date="2021-07" db="EMBL/GenBank/DDBJ databases">
        <title>Pseudohoeflea marina sp. nov. a polyhydroxyalcanoate-producing bacterium.</title>
        <authorList>
            <person name="Zheng W."/>
            <person name="Yu S."/>
            <person name="Huang Y."/>
        </authorList>
    </citation>
    <scope>NUCLEOTIDE SEQUENCE</scope>
    <source>
        <strain evidence="10">DP4N28-3</strain>
    </source>
</reference>
<evidence type="ECO:0000256" key="4">
    <source>
        <dbReference type="ARBA" id="ARBA00022840"/>
    </source>
</evidence>
<dbReference type="SMART" id="SM00878">
    <property type="entry name" value="Biotin_carb_C"/>
    <property type="match status" value="1"/>
</dbReference>
<dbReference type="EMBL" id="JAHWQX010000004">
    <property type="protein sequence ID" value="MBW3098966.1"/>
    <property type="molecule type" value="Genomic_DNA"/>
</dbReference>
<dbReference type="Pfam" id="PF01039">
    <property type="entry name" value="Carboxyl_trans"/>
    <property type="match status" value="1"/>
</dbReference>
<dbReference type="Pfam" id="PF00289">
    <property type="entry name" value="Biotin_carb_N"/>
    <property type="match status" value="1"/>
</dbReference>
<gene>
    <name evidence="10" type="ORF">KY465_16925</name>
</gene>
<dbReference type="PROSITE" id="PS00188">
    <property type="entry name" value="BIOTIN"/>
    <property type="match status" value="1"/>
</dbReference>
<feature type="domain" description="CoA carboxyltransferase C-terminal" evidence="9">
    <location>
        <begin position="847"/>
        <end position="1094"/>
    </location>
</feature>
<comment type="caution">
    <text evidence="10">The sequence shown here is derived from an EMBL/GenBank/DDBJ whole genome shotgun (WGS) entry which is preliminary data.</text>
</comment>
<proteinExistence type="predicted"/>
<evidence type="ECO:0000313" key="11">
    <source>
        <dbReference type="Proteomes" id="UP001430804"/>
    </source>
</evidence>
<evidence type="ECO:0000259" key="6">
    <source>
        <dbReference type="PROSITE" id="PS50968"/>
    </source>
</evidence>
<dbReference type="PANTHER" id="PTHR48095:SF5">
    <property type="entry name" value="BLL7292 PROTEIN"/>
    <property type="match status" value="1"/>
</dbReference>
<dbReference type="InterPro" id="IPR005479">
    <property type="entry name" value="CPAse_ATP-bd"/>
</dbReference>
<dbReference type="InterPro" id="IPR005481">
    <property type="entry name" value="BC-like_N"/>
</dbReference>
<dbReference type="PANTHER" id="PTHR48095">
    <property type="entry name" value="PYRUVATE CARBOXYLASE SUBUNIT A"/>
    <property type="match status" value="1"/>
</dbReference>
<evidence type="ECO:0000259" key="8">
    <source>
        <dbReference type="PROSITE" id="PS50979"/>
    </source>
</evidence>
<dbReference type="PROSITE" id="PS50979">
    <property type="entry name" value="BC"/>
    <property type="match status" value="1"/>
</dbReference>
<evidence type="ECO:0000313" key="10">
    <source>
        <dbReference type="EMBL" id="MBW3098966.1"/>
    </source>
</evidence>
<dbReference type="Pfam" id="PF02785">
    <property type="entry name" value="Biotin_carb_C"/>
    <property type="match status" value="1"/>
</dbReference>
<organism evidence="10 11">
    <name type="scientific">Pseudohoeflea coraliihabitans</name>
    <dbReference type="NCBI Taxonomy" id="2860393"/>
    <lineage>
        <taxon>Bacteria</taxon>
        <taxon>Pseudomonadati</taxon>
        <taxon>Pseudomonadota</taxon>
        <taxon>Alphaproteobacteria</taxon>
        <taxon>Hyphomicrobiales</taxon>
        <taxon>Rhizobiaceae</taxon>
        <taxon>Pseudohoeflea</taxon>
    </lineage>
</organism>
<dbReference type="PROSITE" id="PS00867">
    <property type="entry name" value="CPSASE_2"/>
    <property type="match status" value="1"/>
</dbReference>
<dbReference type="InterPro" id="IPR034733">
    <property type="entry name" value="AcCoA_carboxyl_beta"/>
</dbReference>
<feature type="domain" description="Lipoyl-binding" evidence="6">
    <location>
        <begin position="487"/>
        <end position="565"/>
    </location>
</feature>